<dbReference type="GO" id="GO:0005737">
    <property type="term" value="C:cytoplasm"/>
    <property type="evidence" value="ECO:0007669"/>
    <property type="project" value="UniProtKB-SubCell"/>
</dbReference>
<dbReference type="InterPro" id="IPR027417">
    <property type="entry name" value="P-loop_NTPase"/>
</dbReference>
<evidence type="ECO:0000256" key="8">
    <source>
        <dbReference type="ARBA" id="ARBA00023134"/>
    </source>
</evidence>
<feature type="binding site" evidence="10">
    <location>
        <position position="174"/>
    </location>
    <ligand>
        <name>GTP</name>
        <dbReference type="ChEBI" id="CHEBI:37565"/>
    </ligand>
</feature>
<dbReference type="InterPro" id="IPR019991">
    <property type="entry name" value="GTP-bd_ribosome_bgen"/>
</dbReference>
<dbReference type="FunFam" id="3.40.50.300:FF:000590">
    <property type="entry name" value="Ribosome biogenesis GTPase A"/>
    <property type="match status" value="1"/>
</dbReference>
<feature type="binding site" evidence="10">
    <location>
        <begin position="58"/>
        <end position="61"/>
    </location>
    <ligand>
        <name>GTP</name>
        <dbReference type="ChEBI" id="CHEBI:37565"/>
    </ligand>
</feature>
<evidence type="ECO:0000256" key="1">
    <source>
        <dbReference type="ARBA" id="ARBA00004496"/>
    </source>
</evidence>
<comment type="function">
    <text evidence="9">Required for a late step of 50S ribosomal subunit assembly. Has GTPase activity.</text>
</comment>
<name>A0A938XXG8_9BACL</name>
<dbReference type="PANTHER" id="PTHR45782">
    <property type="entry name" value="MITOCHONDRIAL RIBOSOME-ASSOCIATED GTPASE 1"/>
    <property type="match status" value="1"/>
</dbReference>
<protein>
    <recommendedName>
        <fullName evidence="2 9">Ribosome biogenesis GTPase A</fullName>
    </recommendedName>
</protein>
<feature type="domain" description="CP-type G" evidence="11">
    <location>
        <begin position="14"/>
        <end position="178"/>
    </location>
</feature>
<keyword evidence="6" id="KW-0378">Hydrolase</keyword>
<proteinExistence type="inferred from homology"/>
<dbReference type="PROSITE" id="PS51721">
    <property type="entry name" value="G_CP"/>
    <property type="match status" value="1"/>
</dbReference>
<dbReference type="Proteomes" id="UP000717624">
    <property type="component" value="Unassembled WGS sequence"/>
</dbReference>
<comment type="subcellular location">
    <subcellularLocation>
        <location evidence="1 9">Cytoplasm</location>
    </subcellularLocation>
</comment>
<evidence type="ECO:0000313" key="12">
    <source>
        <dbReference type="EMBL" id="MBM7589490.1"/>
    </source>
</evidence>
<evidence type="ECO:0000256" key="2">
    <source>
        <dbReference type="ARBA" id="ARBA00014898"/>
    </source>
</evidence>
<dbReference type="AlphaFoldDB" id="A0A938XXG8"/>
<dbReference type="InterPro" id="IPR016478">
    <property type="entry name" value="GTPase_MTG1"/>
</dbReference>
<dbReference type="CDD" id="cd01856">
    <property type="entry name" value="YlqF"/>
    <property type="match status" value="1"/>
</dbReference>
<dbReference type="PIRSF" id="PIRSF006230">
    <property type="entry name" value="MG442"/>
    <property type="match status" value="1"/>
</dbReference>
<organism evidence="12 13">
    <name type="scientific">Brevibacillus fulvus</name>
    <dbReference type="NCBI Taxonomy" id="1125967"/>
    <lineage>
        <taxon>Bacteria</taxon>
        <taxon>Bacillati</taxon>
        <taxon>Bacillota</taxon>
        <taxon>Bacilli</taxon>
        <taxon>Bacillales</taxon>
        <taxon>Paenibacillaceae</taxon>
        <taxon>Brevibacillus</taxon>
    </lineage>
</organism>
<dbReference type="RefSeq" id="WP_204517196.1">
    <property type="nucleotide sequence ID" value="NZ_BAABIN010000013.1"/>
</dbReference>
<evidence type="ECO:0000313" key="13">
    <source>
        <dbReference type="Proteomes" id="UP000717624"/>
    </source>
</evidence>
<dbReference type="Pfam" id="PF01926">
    <property type="entry name" value="MMR_HSR1"/>
    <property type="match status" value="1"/>
</dbReference>
<dbReference type="Gene3D" id="1.10.1580.10">
    <property type="match status" value="1"/>
</dbReference>
<evidence type="ECO:0000256" key="7">
    <source>
        <dbReference type="ARBA" id="ARBA00022884"/>
    </source>
</evidence>
<dbReference type="PANTHER" id="PTHR45782:SF4">
    <property type="entry name" value="MITOCHONDRIAL RIBOSOME-ASSOCIATED GTPASE 1"/>
    <property type="match status" value="1"/>
</dbReference>
<dbReference type="SUPFAM" id="SSF52540">
    <property type="entry name" value="P-loop containing nucleoside triphosphate hydrolases"/>
    <property type="match status" value="1"/>
</dbReference>
<dbReference type="Gene3D" id="3.40.50.300">
    <property type="entry name" value="P-loop containing nucleotide triphosphate hydrolases"/>
    <property type="match status" value="1"/>
</dbReference>
<keyword evidence="13" id="KW-1185">Reference proteome</keyword>
<dbReference type="InterPro" id="IPR030378">
    <property type="entry name" value="G_CP_dom"/>
</dbReference>
<comment type="caution">
    <text evidence="12">The sequence shown here is derived from an EMBL/GenBank/DDBJ whole genome shotgun (WGS) entry which is preliminary data.</text>
</comment>
<dbReference type="PRINTS" id="PR00326">
    <property type="entry name" value="GTP1OBG"/>
</dbReference>
<dbReference type="NCBIfam" id="TIGR03596">
    <property type="entry name" value="GTPase_YlqF"/>
    <property type="match status" value="1"/>
</dbReference>
<reference evidence="12" key="1">
    <citation type="submission" date="2021-01" db="EMBL/GenBank/DDBJ databases">
        <title>Genomic Encyclopedia of Type Strains, Phase IV (KMG-IV): sequencing the most valuable type-strain genomes for metagenomic binning, comparative biology and taxonomic classification.</title>
        <authorList>
            <person name="Goeker M."/>
        </authorList>
    </citation>
    <scope>NUCLEOTIDE SEQUENCE</scope>
    <source>
        <strain evidence="12">DSM 25523</strain>
    </source>
</reference>
<dbReference type="InterPro" id="IPR023179">
    <property type="entry name" value="GTP-bd_ortho_bundle_sf"/>
</dbReference>
<dbReference type="GO" id="GO:0006412">
    <property type="term" value="P:translation"/>
    <property type="evidence" value="ECO:0007669"/>
    <property type="project" value="TreeGrafter"/>
</dbReference>
<sequence>MTIQWFPGHMAKARRQVTEKLKQIDVVIELLDARLPLSSRNPMINEIVGEKPRLILLNKADLADEQVTELWMRYFKNQGIRTLPIDALSGKGVNKLPAYCQELAADMLNKRAERGMQARAVRIMILGIPNVGKSSLINRLAKRAVAQTGDRPAVTKAQQWVKMGDSLELLDTPGILWPKFEDQMVGLRLAASGAIKDELIDFTEVALFVIAYMMHYYPERLTERFKLKQLPEDRVEMLEEIAKKRGCLVSGGQVDYDKAAEIFLRELRSGKMGVISLERPEDWEMAEPIGKPLSLSQADF</sequence>
<gene>
    <name evidence="12" type="ORF">JOD01_001088</name>
</gene>
<evidence type="ECO:0000256" key="6">
    <source>
        <dbReference type="ARBA" id="ARBA00022801"/>
    </source>
</evidence>
<dbReference type="GO" id="GO:0003723">
    <property type="term" value="F:RNA binding"/>
    <property type="evidence" value="ECO:0007669"/>
    <property type="project" value="UniProtKB-KW"/>
</dbReference>
<dbReference type="GO" id="GO:0042254">
    <property type="term" value="P:ribosome biogenesis"/>
    <property type="evidence" value="ECO:0007669"/>
    <property type="project" value="UniProtKB-KW"/>
</dbReference>
<evidence type="ECO:0000256" key="10">
    <source>
        <dbReference type="PIRSR" id="PIRSR006230-1"/>
    </source>
</evidence>
<feature type="binding site" evidence="10">
    <location>
        <begin position="130"/>
        <end position="135"/>
    </location>
    <ligand>
        <name>GTP</name>
        <dbReference type="ChEBI" id="CHEBI:37565"/>
    </ligand>
</feature>
<evidence type="ECO:0000256" key="5">
    <source>
        <dbReference type="ARBA" id="ARBA00022741"/>
    </source>
</evidence>
<evidence type="ECO:0000256" key="9">
    <source>
        <dbReference type="PIRNR" id="PIRNR006230"/>
    </source>
</evidence>
<dbReference type="InterPro" id="IPR006073">
    <property type="entry name" value="GTP-bd"/>
</dbReference>
<comment type="similarity">
    <text evidence="9">Belongs to the TRAFAC class YlqF/YawG GTPase family. MTG1 subfamily.</text>
</comment>
<accession>A0A938XXG8</accession>
<dbReference type="GO" id="GO:0003924">
    <property type="term" value="F:GTPase activity"/>
    <property type="evidence" value="ECO:0007669"/>
    <property type="project" value="TreeGrafter"/>
</dbReference>
<evidence type="ECO:0000259" key="11">
    <source>
        <dbReference type="PROSITE" id="PS51721"/>
    </source>
</evidence>
<dbReference type="GO" id="GO:0005525">
    <property type="term" value="F:GTP binding"/>
    <property type="evidence" value="ECO:0007669"/>
    <property type="project" value="UniProtKB-KW"/>
</dbReference>
<dbReference type="EMBL" id="JAFBEB010000002">
    <property type="protein sequence ID" value="MBM7589490.1"/>
    <property type="molecule type" value="Genomic_DNA"/>
</dbReference>
<dbReference type="FunFam" id="1.10.1580.10:FF:000003">
    <property type="entry name" value="Ribosome biogenesis GTPase A"/>
    <property type="match status" value="1"/>
</dbReference>
<keyword evidence="7" id="KW-0694">RNA-binding</keyword>
<keyword evidence="4" id="KW-0690">Ribosome biogenesis</keyword>
<evidence type="ECO:0000256" key="4">
    <source>
        <dbReference type="ARBA" id="ARBA00022517"/>
    </source>
</evidence>
<keyword evidence="8 9" id="KW-0342">GTP-binding</keyword>
<keyword evidence="5 9" id="KW-0547">Nucleotide-binding</keyword>
<evidence type="ECO:0000256" key="3">
    <source>
        <dbReference type="ARBA" id="ARBA00022490"/>
    </source>
</evidence>
<keyword evidence="3 9" id="KW-0963">Cytoplasm</keyword>